<dbReference type="EMBL" id="JAKLWS010000021">
    <property type="protein sequence ID" value="MCG2589783.1"/>
    <property type="molecule type" value="Genomic_DNA"/>
</dbReference>
<dbReference type="InterPro" id="IPR038371">
    <property type="entry name" value="Cu_polyphenol_OxRdtase_sf"/>
</dbReference>
<dbReference type="SUPFAM" id="SSF64438">
    <property type="entry name" value="CNF1/YfiH-like putative cysteine hydrolases"/>
    <property type="match status" value="1"/>
</dbReference>
<evidence type="ECO:0000256" key="7">
    <source>
        <dbReference type="ARBA" id="ARBA00047989"/>
    </source>
</evidence>
<dbReference type="NCBIfam" id="TIGR00726">
    <property type="entry name" value="peptidoglycan editing factor PgeF"/>
    <property type="match status" value="1"/>
</dbReference>
<evidence type="ECO:0000256" key="1">
    <source>
        <dbReference type="ARBA" id="ARBA00000553"/>
    </source>
</evidence>
<reference evidence="11" key="1">
    <citation type="submission" date="2022-01" db="EMBL/GenBank/DDBJ databases">
        <authorList>
            <person name="Wang Y."/>
        </authorList>
    </citation>
    <scope>NUCLEOTIDE SEQUENCE</scope>
    <source>
        <strain evidence="11">WB101</strain>
    </source>
</reference>
<dbReference type="PANTHER" id="PTHR30616">
    <property type="entry name" value="UNCHARACTERIZED PROTEIN YFIH"/>
    <property type="match status" value="1"/>
</dbReference>
<dbReference type="CDD" id="cd16833">
    <property type="entry name" value="YfiH"/>
    <property type="match status" value="1"/>
</dbReference>
<evidence type="ECO:0000313" key="12">
    <source>
        <dbReference type="Proteomes" id="UP001165366"/>
    </source>
</evidence>
<comment type="caution">
    <text evidence="11">The sequence shown here is derived from an EMBL/GenBank/DDBJ whole genome shotgun (WGS) entry which is preliminary data.</text>
</comment>
<gene>
    <name evidence="11" type="primary">pgeF</name>
    <name evidence="11" type="ORF">L6773_14475</name>
</gene>
<organism evidence="11 12">
    <name type="scientific">Rhodohalobacter sulfatireducens</name>
    <dbReference type="NCBI Taxonomy" id="2911366"/>
    <lineage>
        <taxon>Bacteria</taxon>
        <taxon>Pseudomonadati</taxon>
        <taxon>Balneolota</taxon>
        <taxon>Balneolia</taxon>
        <taxon>Balneolales</taxon>
        <taxon>Balneolaceae</taxon>
        <taxon>Rhodohalobacter</taxon>
    </lineage>
</organism>
<evidence type="ECO:0000256" key="3">
    <source>
        <dbReference type="ARBA" id="ARBA00022679"/>
    </source>
</evidence>
<keyword evidence="5" id="KW-0378">Hydrolase</keyword>
<comment type="catalytic activity">
    <reaction evidence="9">
        <text>S-methyl-5'-thioadenosine + phosphate = 5-(methylsulfanyl)-alpha-D-ribose 1-phosphate + adenine</text>
        <dbReference type="Rhea" id="RHEA:11852"/>
        <dbReference type="ChEBI" id="CHEBI:16708"/>
        <dbReference type="ChEBI" id="CHEBI:17509"/>
        <dbReference type="ChEBI" id="CHEBI:43474"/>
        <dbReference type="ChEBI" id="CHEBI:58533"/>
        <dbReference type="EC" id="2.4.2.28"/>
    </reaction>
    <physiologicalReaction direction="left-to-right" evidence="9">
        <dbReference type="Rhea" id="RHEA:11853"/>
    </physiologicalReaction>
</comment>
<comment type="catalytic activity">
    <reaction evidence="1">
        <text>inosine + phosphate = alpha-D-ribose 1-phosphate + hypoxanthine</text>
        <dbReference type="Rhea" id="RHEA:27646"/>
        <dbReference type="ChEBI" id="CHEBI:17368"/>
        <dbReference type="ChEBI" id="CHEBI:17596"/>
        <dbReference type="ChEBI" id="CHEBI:43474"/>
        <dbReference type="ChEBI" id="CHEBI:57720"/>
        <dbReference type="EC" id="2.4.2.1"/>
    </reaction>
    <physiologicalReaction direction="left-to-right" evidence="1">
        <dbReference type="Rhea" id="RHEA:27647"/>
    </physiologicalReaction>
</comment>
<dbReference type="RefSeq" id="WP_237855142.1">
    <property type="nucleotide sequence ID" value="NZ_JAKLWS010000021.1"/>
</dbReference>
<evidence type="ECO:0000313" key="11">
    <source>
        <dbReference type="EMBL" id="MCG2589783.1"/>
    </source>
</evidence>
<sequence length="245" mass="27322">MKLIRPSIFSEIPNVIAAFTESNRELQPDGYSEKGINFALNGSPHRPSIEKNYKELLDELDLKTDSIALAKQVHGSNIQLVEKSGIYPETDGLITKIKGFSLGIQVADCAAVLIADDKNDVVGAFHAGWRGAVANIIPKGLKKMQSVGGDINNFKAYISPCISQSMFEVGEEVAIKFPEKFVDRLTYSKPHVDLKGFLRDQMEKVGMKKSFIEVSSECTMQDLRFFSYRREREKAGRMLALISLK</sequence>
<keyword evidence="4" id="KW-0479">Metal-binding</keyword>
<comment type="similarity">
    <text evidence="2 10">Belongs to the purine nucleoside phosphorylase YfiH/LACC1 family.</text>
</comment>
<comment type="catalytic activity">
    <reaction evidence="7">
        <text>adenosine + H2O + H(+) = inosine + NH4(+)</text>
        <dbReference type="Rhea" id="RHEA:24408"/>
        <dbReference type="ChEBI" id="CHEBI:15377"/>
        <dbReference type="ChEBI" id="CHEBI:15378"/>
        <dbReference type="ChEBI" id="CHEBI:16335"/>
        <dbReference type="ChEBI" id="CHEBI:17596"/>
        <dbReference type="ChEBI" id="CHEBI:28938"/>
        <dbReference type="EC" id="3.5.4.4"/>
    </reaction>
    <physiologicalReaction direction="left-to-right" evidence="7">
        <dbReference type="Rhea" id="RHEA:24409"/>
    </physiologicalReaction>
</comment>
<keyword evidence="12" id="KW-1185">Reference proteome</keyword>
<evidence type="ECO:0000256" key="8">
    <source>
        <dbReference type="ARBA" id="ARBA00048968"/>
    </source>
</evidence>
<evidence type="ECO:0000256" key="10">
    <source>
        <dbReference type="RuleBase" id="RU361274"/>
    </source>
</evidence>
<evidence type="ECO:0000256" key="4">
    <source>
        <dbReference type="ARBA" id="ARBA00022723"/>
    </source>
</evidence>
<dbReference type="PANTHER" id="PTHR30616:SF2">
    <property type="entry name" value="PURINE NUCLEOSIDE PHOSPHORYLASE LACC1"/>
    <property type="match status" value="1"/>
</dbReference>
<evidence type="ECO:0000256" key="6">
    <source>
        <dbReference type="ARBA" id="ARBA00022833"/>
    </source>
</evidence>
<protein>
    <recommendedName>
        <fullName evidence="10">Purine nucleoside phosphorylase</fullName>
    </recommendedName>
</protein>
<keyword evidence="6" id="KW-0862">Zinc</keyword>
<accession>A0ABS9KG16</accession>
<keyword evidence="3" id="KW-0808">Transferase</keyword>
<dbReference type="Gene3D" id="3.60.140.10">
    <property type="entry name" value="CNF1/YfiH-like putative cysteine hydrolases"/>
    <property type="match status" value="1"/>
</dbReference>
<proteinExistence type="inferred from homology"/>
<evidence type="ECO:0000256" key="9">
    <source>
        <dbReference type="ARBA" id="ARBA00049893"/>
    </source>
</evidence>
<reference evidence="11" key="2">
    <citation type="submission" date="2024-05" db="EMBL/GenBank/DDBJ databases">
        <title>Rhodohalobacter halophilus gen. nov., sp. nov., a moderately halophilic member of the family Balneolaceae.</title>
        <authorList>
            <person name="Xia J."/>
        </authorList>
    </citation>
    <scope>NUCLEOTIDE SEQUENCE</scope>
    <source>
        <strain evidence="11">WB101</strain>
    </source>
</reference>
<evidence type="ECO:0000256" key="2">
    <source>
        <dbReference type="ARBA" id="ARBA00007353"/>
    </source>
</evidence>
<evidence type="ECO:0000256" key="5">
    <source>
        <dbReference type="ARBA" id="ARBA00022801"/>
    </source>
</evidence>
<dbReference type="Proteomes" id="UP001165366">
    <property type="component" value="Unassembled WGS sequence"/>
</dbReference>
<dbReference type="Pfam" id="PF02578">
    <property type="entry name" value="Cu-oxidase_4"/>
    <property type="match status" value="1"/>
</dbReference>
<comment type="catalytic activity">
    <reaction evidence="8">
        <text>adenosine + phosphate = alpha-D-ribose 1-phosphate + adenine</text>
        <dbReference type="Rhea" id="RHEA:27642"/>
        <dbReference type="ChEBI" id="CHEBI:16335"/>
        <dbReference type="ChEBI" id="CHEBI:16708"/>
        <dbReference type="ChEBI" id="CHEBI:43474"/>
        <dbReference type="ChEBI" id="CHEBI:57720"/>
        <dbReference type="EC" id="2.4.2.1"/>
    </reaction>
    <physiologicalReaction direction="left-to-right" evidence="8">
        <dbReference type="Rhea" id="RHEA:27643"/>
    </physiologicalReaction>
</comment>
<dbReference type="InterPro" id="IPR011324">
    <property type="entry name" value="Cytotoxic_necrot_fac-like_cat"/>
</dbReference>
<dbReference type="InterPro" id="IPR003730">
    <property type="entry name" value="Cu_polyphenol_OxRdtase"/>
</dbReference>
<name>A0ABS9KG16_9BACT</name>